<dbReference type="AlphaFoldDB" id="A0A6P6B963"/>
<evidence type="ECO:0000256" key="1">
    <source>
        <dbReference type="SAM" id="MobiDB-lite"/>
    </source>
</evidence>
<feature type="region of interest" description="Disordered" evidence="1">
    <location>
        <begin position="213"/>
        <end position="234"/>
    </location>
</feature>
<dbReference type="SUPFAM" id="SSF52833">
    <property type="entry name" value="Thioredoxin-like"/>
    <property type="match status" value="1"/>
</dbReference>
<evidence type="ECO:0000259" key="2">
    <source>
        <dbReference type="Pfam" id="PF00462"/>
    </source>
</evidence>
<dbReference type="InterPro" id="IPR002109">
    <property type="entry name" value="Glutaredoxin"/>
</dbReference>
<proteinExistence type="predicted"/>
<dbReference type="Proteomes" id="UP000515121">
    <property type="component" value="Unplaced"/>
</dbReference>
<dbReference type="GeneID" id="111315966"/>
<sequence>MGCASSRQKRCRHCHAPYSPVARRYSVHVHHPAQHKDDSYHVVALTSTTLGTLMLEANHQNNGTSINVAAFHGNLESATKINGNVKEVEEESKGLAMEVIEAKVWSKMIQDKIPKVVPRTPIRTPPGEPETINTWEMMAGLEDISPLRSPSHFRSFSFDVVRNSAPKENGMVSPKPMWLQSEEDGNQKSDLGITDFDPEIISSFRKSLEQLPPDNPFHLRPLENEQKQDSEKKLNDIVVSDRKLKKDKVVLYFTSLRGVRKTYEDCCHVRVILKSLGVRIDERDVSMHSGFKEELKELMGEGFKGGLPRVFVGRKHIGGAEEIKRKHEEGQLEKEVEECEMVDDDGGGNGGACEACGDVRFVPCETCSGSCKVYYEDDNKEEDDDDDKYGFQRCPDCNENGLIRCPICCY</sequence>
<dbReference type="Pfam" id="PF00462">
    <property type="entry name" value="Glutaredoxin"/>
    <property type="match status" value="1"/>
</dbReference>
<accession>A0A6P6B963</accession>
<dbReference type="FunFam" id="3.40.30.10:FF:000273">
    <property type="entry name" value="Glutaredoxin family protein"/>
    <property type="match status" value="1"/>
</dbReference>
<protein>
    <submittedName>
        <fullName evidence="4">Uncharacterized protein At3g28850-like</fullName>
    </submittedName>
</protein>
<name>A0A6P6B963_DURZI</name>
<feature type="domain" description="Glutaredoxin" evidence="2">
    <location>
        <begin position="250"/>
        <end position="317"/>
    </location>
</feature>
<dbReference type="PANTHER" id="PTHR45669:SF30">
    <property type="entry name" value="OS04G0641300 PROTEIN"/>
    <property type="match status" value="1"/>
</dbReference>
<dbReference type="RefSeq" id="XP_022773723.1">
    <property type="nucleotide sequence ID" value="XM_022917988.1"/>
</dbReference>
<evidence type="ECO:0000313" key="3">
    <source>
        <dbReference type="Proteomes" id="UP000515121"/>
    </source>
</evidence>
<dbReference type="PANTHER" id="PTHR45669">
    <property type="entry name" value="GLUTAREDOXIN DOMAIN-CONTAINING CYSTEINE-RICH PROTEIN CG12206-RELATED"/>
    <property type="match status" value="1"/>
</dbReference>
<keyword evidence="3" id="KW-1185">Reference proteome</keyword>
<gene>
    <name evidence="4" type="primary">LOC111315966</name>
</gene>
<dbReference type="OrthoDB" id="423313at2759"/>
<dbReference type="CDD" id="cd03031">
    <property type="entry name" value="GRX_GRX_like"/>
    <property type="match status" value="1"/>
</dbReference>
<dbReference type="Gene3D" id="3.40.30.10">
    <property type="entry name" value="Glutaredoxin"/>
    <property type="match status" value="1"/>
</dbReference>
<dbReference type="InterPro" id="IPR036249">
    <property type="entry name" value="Thioredoxin-like_sf"/>
</dbReference>
<feature type="compositionally biased region" description="Basic and acidic residues" evidence="1">
    <location>
        <begin position="220"/>
        <end position="234"/>
    </location>
</feature>
<organism evidence="3 4">
    <name type="scientific">Durio zibethinus</name>
    <name type="common">Durian</name>
    <dbReference type="NCBI Taxonomy" id="66656"/>
    <lineage>
        <taxon>Eukaryota</taxon>
        <taxon>Viridiplantae</taxon>
        <taxon>Streptophyta</taxon>
        <taxon>Embryophyta</taxon>
        <taxon>Tracheophyta</taxon>
        <taxon>Spermatophyta</taxon>
        <taxon>Magnoliopsida</taxon>
        <taxon>eudicotyledons</taxon>
        <taxon>Gunneridae</taxon>
        <taxon>Pentapetalae</taxon>
        <taxon>rosids</taxon>
        <taxon>malvids</taxon>
        <taxon>Malvales</taxon>
        <taxon>Malvaceae</taxon>
        <taxon>Helicteroideae</taxon>
        <taxon>Durio</taxon>
    </lineage>
</organism>
<dbReference type="KEGG" id="dzi:111315966"/>
<reference evidence="4" key="1">
    <citation type="submission" date="2025-08" db="UniProtKB">
        <authorList>
            <consortium name="RefSeq"/>
        </authorList>
    </citation>
    <scope>IDENTIFICATION</scope>
    <source>
        <tissue evidence="4">Fruit stalk</tissue>
    </source>
</reference>
<evidence type="ECO:0000313" key="4">
    <source>
        <dbReference type="RefSeq" id="XP_022773723.1"/>
    </source>
</evidence>
<dbReference type="Pfam" id="PF23733">
    <property type="entry name" value="GRXCR1-2_C"/>
    <property type="match status" value="1"/>
</dbReference>
<dbReference type="PROSITE" id="PS51354">
    <property type="entry name" value="GLUTAREDOXIN_2"/>
    <property type="match status" value="1"/>
</dbReference>